<sequence length="84" mass="9137">MFQVQTESLISDLTQAMINDFTLSLSTIRKTTQSNALLSGQLTNYALYQLSGSIYTNAAPYEYGDCSCGSSATCISQSSIIEIY</sequence>
<organism evidence="2 3">
    <name type="scientific">Adineta steineri</name>
    <dbReference type="NCBI Taxonomy" id="433720"/>
    <lineage>
        <taxon>Eukaryota</taxon>
        <taxon>Metazoa</taxon>
        <taxon>Spiralia</taxon>
        <taxon>Gnathifera</taxon>
        <taxon>Rotifera</taxon>
        <taxon>Eurotatoria</taxon>
        <taxon>Bdelloidea</taxon>
        <taxon>Adinetida</taxon>
        <taxon>Adinetidae</taxon>
        <taxon>Adineta</taxon>
    </lineage>
</organism>
<protein>
    <submittedName>
        <fullName evidence="2">Uncharacterized protein</fullName>
    </submittedName>
</protein>
<evidence type="ECO:0000313" key="1">
    <source>
        <dbReference type="EMBL" id="CAF1564793.1"/>
    </source>
</evidence>
<accession>A0A816FUC0</accession>
<feature type="non-terminal residue" evidence="2">
    <location>
        <position position="84"/>
    </location>
</feature>
<dbReference type="OrthoDB" id="10443660at2759"/>
<dbReference type="EMBL" id="CAJNOI010005410">
    <property type="protein sequence ID" value="CAF1564793.1"/>
    <property type="molecule type" value="Genomic_DNA"/>
</dbReference>
<gene>
    <name evidence="1" type="ORF">BJG266_LOCUS47247</name>
    <name evidence="2" type="ORF">QVE165_LOCUS64283</name>
</gene>
<dbReference type="EMBL" id="CAJNOM010005815">
    <property type="protein sequence ID" value="CAF1666297.1"/>
    <property type="molecule type" value="Genomic_DNA"/>
</dbReference>
<dbReference type="Proteomes" id="UP000663877">
    <property type="component" value="Unassembled WGS sequence"/>
</dbReference>
<dbReference type="Proteomes" id="UP000663832">
    <property type="component" value="Unassembled WGS sequence"/>
</dbReference>
<reference evidence="2" key="1">
    <citation type="submission" date="2021-02" db="EMBL/GenBank/DDBJ databases">
        <authorList>
            <person name="Nowell W R."/>
        </authorList>
    </citation>
    <scope>NUCLEOTIDE SEQUENCE</scope>
</reference>
<evidence type="ECO:0000313" key="3">
    <source>
        <dbReference type="Proteomes" id="UP000663832"/>
    </source>
</evidence>
<keyword evidence="3" id="KW-1185">Reference proteome</keyword>
<name>A0A816FUC0_9BILA</name>
<dbReference type="AlphaFoldDB" id="A0A816FUC0"/>
<comment type="caution">
    <text evidence="2">The sequence shown here is derived from an EMBL/GenBank/DDBJ whole genome shotgun (WGS) entry which is preliminary data.</text>
</comment>
<evidence type="ECO:0000313" key="2">
    <source>
        <dbReference type="EMBL" id="CAF1666297.1"/>
    </source>
</evidence>
<proteinExistence type="predicted"/>